<keyword evidence="4" id="KW-0378">Hydrolase</keyword>
<dbReference type="GO" id="GO:0051539">
    <property type="term" value="F:4 iron, 4 sulfur cluster binding"/>
    <property type="evidence" value="ECO:0007669"/>
    <property type="project" value="UniProtKB-KW"/>
</dbReference>
<evidence type="ECO:0000256" key="1">
    <source>
        <dbReference type="ARBA" id="ARBA00022485"/>
    </source>
</evidence>
<dbReference type="PANTHER" id="PTHR33693:SF1">
    <property type="entry name" value="TYPE-4 URACIL-DNA GLYCOSYLASE"/>
    <property type="match status" value="1"/>
</dbReference>
<dbReference type="GO" id="GO:0046872">
    <property type="term" value="F:metal ion binding"/>
    <property type="evidence" value="ECO:0007669"/>
    <property type="project" value="UniProtKB-KW"/>
</dbReference>
<keyword evidence="11" id="KW-1185">Reference proteome</keyword>
<proteinExistence type="predicted"/>
<dbReference type="EMBL" id="QUWV01000063">
    <property type="protein sequence ID" value="RFD20070.1"/>
    <property type="molecule type" value="Genomic_DNA"/>
</dbReference>
<evidence type="ECO:0000256" key="2">
    <source>
        <dbReference type="ARBA" id="ARBA00022723"/>
    </source>
</evidence>
<organism evidence="10 11">
    <name type="scientific">Komagataeibacter melaceti</name>
    <dbReference type="NCBI Taxonomy" id="2766577"/>
    <lineage>
        <taxon>Bacteria</taxon>
        <taxon>Pseudomonadati</taxon>
        <taxon>Pseudomonadota</taxon>
        <taxon>Alphaproteobacteria</taxon>
        <taxon>Acetobacterales</taxon>
        <taxon>Acetobacteraceae</taxon>
        <taxon>Komagataeibacter</taxon>
    </lineage>
</organism>
<name>A0A371Z0N7_9PROT</name>
<dbReference type="Pfam" id="PF03167">
    <property type="entry name" value="UDG"/>
    <property type="match status" value="1"/>
</dbReference>
<evidence type="ECO:0000256" key="5">
    <source>
        <dbReference type="ARBA" id="ARBA00023004"/>
    </source>
</evidence>
<feature type="compositionally biased region" description="Low complexity" evidence="8">
    <location>
        <begin position="66"/>
        <end position="79"/>
    </location>
</feature>
<feature type="domain" description="Uracil-DNA glycosylase-like" evidence="9">
    <location>
        <begin position="143"/>
        <end position="301"/>
    </location>
</feature>
<dbReference type="SMART" id="SM00987">
    <property type="entry name" value="UreE_C"/>
    <property type="match status" value="1"/>
</dbReference>
<evidence type="ECO:0000256" key="7">
    <source>
        <dbReference type="ARBA" id="ARBA00023204"/>
    </source>
</evidence>
<dbReference type="GO" id="GO:0006281">
    <property type="term" value="P:DNA repair"/>
    <property type="evidence" value="ECO:0007669"/>
    <property type="project" value="UniProtKB-KW"/>
</dbReference>
<dbReference type="SUPFAM" id="SSF52141">
    <property type="entry name" value="Uracil-DNA glycosylase-like"/>
    <property type="match status" value="1"/>
</dbReference>
<evidence type="ECO:0000313" key="11">
    <source>
        <dbReference type="Proteomes" id="UP000262371"/>
    </source>
</evidence>
<evidence type="ECO:0000259" key="9">
    <source>
        <dbReference type="SMART" id="SM00986"/>
    </source>
</evidence>
<evidence type="ECO:0000256" key="3">
    <source>
        <dbReference type="ARBA" id="ARBA00022763"/>
    </source>
</evidence>
<dbReference type="Proteomes" id="UP000262371">
    <property type="component" value="Unassembled WGS sequence"/>
</dbReference>
<evidence type="ECO:0000256" key="8">
    <source>
        <dbReference type="SAM" id="MobiDB-lite"/>
    </source>
</evidence>
<keyword evidence="5" id="KW-0408">Iron</keyword>
<dbReference type="InterPro" id="IPR005122">
    <property type="entry name" value="Uracil-DNA_glycosylase-like"/>
</dbReference>
<comment type="caution">
    <text evidence="10">The sequence shown here is derived from an EMBL/GenBank/DDBJ whole genome shotgun (WGS) entry which is preliminary data.</text>
</comment>
<evidence type="ECO:0000256" key="6">
    <source>
        <dbReference type="ARBA" id="ARBA00023014"/>
    </source>
</evidence>
<keyword evidence="6" id="KW-0411">Iron-sulfur</keyword>
<dbReference type="CDD" id="cd10030">
    <property type="entry name" value="UDG-F4_TTUDGA_SPO1dp_like"/>
    <property type="match status" value="1"/>
</dbReference>
<dbReference type="GO" id="GO:0097506">
    <property type="term" value="F:deaminated base DNA N-glycosylase activity"/>
    <property type="evidence" value="ECO:0007669"/>
    <property type="project" value="UniProtKB-ARBA"/>
</dbReference>
<dbReference type="OrthoDB" id="5290748at2"/>
<protein>
    <submittedName>
        <fullName evidence="10">Uracil-DNA glycosylase</fullName>
    </submittedName>
</protein>
<keyword evidence="1" id="KW-0004">4Fe-4S</keyword>
<feature type="region of interest" description="Disordered" evidence="8">
    <location>
        <begin position="52"/>
        <end position="96"/>
    </location>
</feature>
<evidence type="ECO:0000256" key="4">
    <source>
        <dbReference type="ARBA" id="ARBA00022801"/>
    </source>
</evidence>
<keyword evidence="2" id="KW-0479">Metal-binding</keyword>
<gene>
    <name evidence="10" type="ORF">DY926_08260</name>
</gene>
<dbReference type="InterPro" id="IPR036895">
    <property type="entry name" value="Uracil-DNA_glycosylase-like_sf"/>
</dbReference>
<evidence type="ECO:0000313" key="10">
    <source>
        <dbReference type="EMBL" id="RFD20070.1"/>
    </source>
</evidence>
<dbReference type="InterPro" id="IPR051536">
    <property type="entry name" value="UDG_Type-4/5"/>
</dbReference>
<reference evidence="10 11" key="1">
    <citation type="submission" date="2018-08" db="EMBL/GenBank/DDBJ databases">
        <title>Komagataeibacter sp. AV 382.</title>
        <authorList>
            <person name="Skraban J."/>
            <person name="Trcek J."/>
        </authorList>
    </citation>
    <scope>NUCLEOTIDE SEQUENCE [LARGE SCALE GENOMIC DNA]</scope>
    <source>
        <strain evidence="10 11">AV 382</strain>
    </source>
</reference>
<keyword evidence="7" id="KW-0234">DNA repair</keyword>
<sequence length="313" mass="33462">MRRPLPNPAPGGRMARACITCVGRGHIHPMTDSITLLRLYVEWGADDALDTHPHDRMARPATIDHPATATQPTPIQPDTGNGHRNSPPRPAPAPARGTATLIDQAVTAARTAAQAARTLDELHAAIRGFDACTLRDSATHSVFVEGPTGAPLMLIGEAPDADEDRSGHPFAGESGALVSAMFASIGVERTSLLCAPVIPWRPPGGRPPSAAETRICLPFIQRAIVLAQPARVVLMGNLPVSVLLEERTTAARMRGRWREITLPADPAQPGPAPTFMALPMRHPLQLRASATARRDTWKDMLLIRETLESISGG</sequence>
<dbReference type="AlphaFoldDB" id="A0A371Z0N7"/>
<keyword evidence="3" id="KW-0227">DNA damage</keyword>
<accession>A0A371Z0N7</accession>
<dbReference type="PANTHER" id="PTHR33693">
    <property type="entry name" value="TYPE-5 URACIL-DNA GLYCOSYLASE"/>
    <property type="match status" value="1"/>
</dbReference>
<dbReference type="Gene3D" id="3.40.470.10">
    <property type="entry name" value="Uracil-DNA glycosylase-like domain"/>
    <property type="match status" value="1"/>
</dbReference>
<dbReference type="SMART" id="SM00986">
    <property type="entry name" value="UDG"/>
    <property type="match status" value="1"/>
</dbReference>